<accession>A0ABU0IVM0</accession>
<evidence type="ECO:0000256" key="5">
    <source>
        <dbReference type="ARBA" id="ARBA00018141"/>
    </source>
</evidence>
<comment type="pathway">
    <text evidence="2">Purine metabolism; 7-cyano-7-deazaguanine biosynthesis.</text>
</comment>
<evidence type="ECO:0000313" key="9">
    <source>
        <dbReference type="Proteomes" id="UP001228905"/>
    </source>
</evidence>
<sequence length="159" mass="17439">MAHRLLSDPSGKCLTPHGHDELVSVTLRPLQPMDFGGSNMTAAFEHAKGRWHGWIDNAVDHAFQLSLADPLLGYFREHEPDRLPRIMTFDGDPTTEALAIGFLRKLTAFLEADGLFAAEAVRVQETPTNACSLTAADLASIDWSPGAWARRADDSLNDL</sequence>
<dbReference type="GO" id="GO:0070497">
    <property type="term" value="F:6-carboxytetrahydropterin synthase activity"/>
    <property type="evidence" value="ECO:0007669"/>
    <property type="project" value="UniProtKB-EC"/>
</dbReference>
<dbReference type="GO" id="GO:0003874">
    <property type="term" value="F:6-pyruvoyltetrahydropterin synthase activity"/>
    <property type="evidence" value="ECO:0007669"/>
    <property type="project" value="UniProtKB-EC"/>
</dbReference>
<gene>
    <name evidence="8" type="ORF">QO010_003852</name>
</gene>
<dbReference type="SUPFAM" id="SSF55620">
    <property type="entry name" value="Tetrahydrobiopterin biosynthesis enzymes-like"/>
    <property type="match status" value="1"/>
</dbReference>
<evidence type="ECO:0000256" key="2">
    <source>
        <dbReference type="ARBA" id="ARBA00005061"/>
    </source>
</evidence>
<comment type="similarity">
    <text evidence="3">Belongs to the PTPS family. QueD subfamily.</text>
</comment>
<dbReference type="EC" id="4.1.2.50" evidence="4"/>
<comment type="caution">
    <text evidence="8">The sequence shown here is derived from an EMBL/GenBank/DDBJ whole genome shotgun (WGS) entry which is preliminary data.</text>
</comment>
<keyword evidence="8" id="KW-0456">Lyase</keyword>
<evidence type="ECO:0000256" key="1">
    <source>
        <dbReference type="ARBA" id="ARBA00002285"/>
    </source>
</evidence>
<dbReference type="InterPro" id="IPR007115">
    <property type="entry name" value="6-PTP_synth/QueD"/>
</dbReference>
<dbReference type="Gene3D" id="3.30.479.10">
    <property type="entry name" value="6-pyruvoyl tetrahydropterin synthase/QueD"/>
    <property type="match status" value="1"/>
</dbReference>
<dbReference type="InterPro" id="IPR038418">
    <property type="entry name" value="6-PTP_synth/QueD_sf"/>
</dbReference>
<organism evidence="8 9">
    <name type="scientific">Caulobacter ginsengisoli</name>
    <dbReference type="NCBI Taxonomy" id="400775"/>
    <lineage>
        <taxon>Bacteria</taxon>
        <taxon>Pseudomonadati</taxon>
        <taxon>Pseudomonadota</taxon>
        <taxon>Alphaproteobacteria</taxon>
        <taxon>Caulobacterales</taxon>
        <taxon>Caulobacteraceae</taxon>
        <taxon>Caulobacter</taxon>
    </lineage>
</organism>
<keyword evidence="9" id="KW-1185">Reference proteome</keyword>
<evidence type="ECO:0000256" key="6">
    <source>
        <dbReference type="ARBA" id="ARBA00031449"/>
    </source>
</evidence>
<reference evidence="8 9" key="1">
    <citation type="submission" date="2023-07" db="EMBL/GenBank/DDBJ databases">
        <title>Genomic Encyclopedia of Type Strains, Phase IV (KMG-IV): sequencing the most valuable type-strain genomes for metagenomic binning, comparative biology and taxonomic classification.</title>
        <authorList>
            <person name="Goeker M."/>
        </authorList>
    </citation>
    <scope>NUCLEOTIDE SEQUENCE [LARGE SCALE GENOMIC DNA]</scope>
    <source>
        <strain evidence="8 9">DSM 18695</strain>
    </source>
</reference>
<comment type="catalytic activity">
    <reaction evidence="7">
        <text>7,8-dihydroneopterin 3'-triphosphate + H2O = 6-carboxy-5,6,7,8-tetrahydropterin + triphosphate + acetaldehyde + 2 H(+)</text>
        <dbReference type="Rhea" id="RHEA:27966"/>
        <dbReference type="ChEBI" id="CHEBI:15343"/>
        <dbReference type="ChEBI" id="CHEBI:15377"/>
        <dbReference type="ChEBI" id="CHEBI:15378"/>
        <dbReference type="ChEBI" id="CHEBI:18036"/>
        <dbReference type="ChEBI" id="CHEBI:58462"/>
        <dbReference type="ChEBI" id="CHEBI:61032"/>
        <dbReference type="EC" id="4.1.2.50"/>
    </reaction>
</comment>
<proteinExistence type="inferred from homology"/>
<dbReference type="Proteomes" id="UP001228905">
    <property type="component" value="Unassembled WGS sequence"/>
</dbReference>
<dbReference type="EMBL" id="JAUSVS010000009">
    <property type="protein sequence ID" value="MDQ0466059.1"/>
    <property type="molecule type" value="Genomic_DNA"/>
</dbReference>
<protein>
    <recommendedName>
        <fullName evidence="5">6-carboxy-5,6,7,8-tetrahydropterin synthase</fullName>
        <ecNumber evidence="4">4.1.2.50</ecNumber>
    </recommendedName>
    <alternativeName>
        <fullName evidence="6">Queuosine biosynthesis protein QueD</fullName>
    </alternativeName>
</protein>
<name>A0ABU0IVM0_9CAUL</name>
<evidence type="ECO:0000256" key="7">
    <source>
        <dbReference type="ARBA" id="ARBA00048807"/>
    </source>
</evidence>
<evidence type="ECO:0000313" key="8">
    <source>
        <dbReference type="EMBL" id="MDQ0466059.1"/>
    </source>
</evidence>
<evidence type="ECO:0000256" key="4">
    <source>
        <dbReference type="ARBA" id="ARBA00012982"/>
    </source>
</evidence>
<evidence type="ECO:0000256" key="3">
    <source>
        <dbReference type="ARBA" id="ARBA00008900"/>
    </source>
</evidence>
<dbReference type="Pfam" id="PF01242">
    <property type="entry name" value="PTPS"/>
    <property type="match status" value="1"/>
</dbReference>
<comment type="function">
    <text evidence="1">Catalyzes the conversion of 7,8-dihydroneopterin triphosphate (H2NTP) to 6-carboxy-5,6,7,8-tetrahydropterin (CPH4) and acetaldehyde.</text>
</comment>